<sequence>GEVGGYGGDDGGSAGARQSGSGAGGRDGNGGDGEAGRHDLPVRHPRCNRRSVGGLLRAKQQRNGLGRLRRSAGHRLRHPRTRVRARPDRGRSASRGGHLGRAGASI</sequence>
<feature type="compositionally biased region" description="Gly residues" evidence="1">
    <location>
        <begin position="1"/>
        <end position="14"/>
    </location>
</feature>
<accession>A0A6J4PMD6</accession>
<reference evidence="2" key="1">
    <citation type="submission" date="2020-02" db="EMBL/GenBank/DDBJ databases">
        <authorList>
            <person name="Meier V. D."/>
        </authorList>
    </citation>
    <scope>NUCLEOTIDE SEQUENCE</scope>
    <source>
        <strain evidence="2">AVDCRST_MAG78</strain>
    </source>
</reference>
<gene>
    <name evidence="2" type="ORF">AVDCRST_MAG78-580</name>
</gene>
<dbReference type="EMBL" id="CADCVB010000045">
    <property type="protein sequence ID" value="CAA9414367.1"/>
    <property type="molecule type" value="Genomic_DNA"/>
</dbReference>
<proteinExistence type="predicted"/>
<feature type="compositionally biased region" description="Gly residues" evidence="1">
    <location>
        <begin position="21"/>
        <end position="33"/>
    </location>
</feature>
<feature type="non-terminal residue" evidence="2">
    <location>
        <position position="106"/>
    </location>
</feature>
<feature type="region of interest" description="Disordered" evidence="1">
    <location>
        <begin position="1"/>
        <end position="106"/>
    </location>
</feature>
<organism evidence="2">
    <name type="scientific">uncultured Rubrobacteraceae bacterium</name>
    <dbReference type="NCBI Taxonomy" id="349277"/>
    <lineage>
        <taxon>Bacteria</taxon>
        <taxon>Bacillati</taxon>
        <taxon>Actinomycetota</taxon>
        <taxon>Rubrobacteria</taxon>
        <taxon>Rubrobacterales</taxon>
        <taxon>Rubrobacteraceae</taxon>
        <taxon>environmental samples</taxon>
    </lineage>
</organism>
<evidence type="ECO:0000256" key="1">
    <source>
        <dbReference type="SAM" id="MobiDB-lite"/>
    </source>
</evidence>
<name>A0A6J4PMD6_9ACTN</name>
<feature type="compositionally biased region" description="Basic residues" evidence="1">
    <location>
        <begin position="67"/>
        <end position="84"/>
    </location>
</feature>
<evidence type="ECO:0000313" key="2">
    <source>
        <dbReference type="EMBL" id="CAA9414367.1"/>
    </source>
</evidence>
<feature type="non-terminal residue" evidence="2">
    <location>
        <position position="1"/>
    </location>
</feature>
<dbReference type="AlphaFoldDB" id="A0A6J4PMD6"/>
<protein>
    <submittedName>
        <fullName evidence="2">Uncharacterized protein</fullName>
    </submittedName>
</protein>